<feature type="transmembrane region" description="Helical" evidence="1">
    <location>
        <begin position="117"/>
        <end position="138"/>
    </location>
</feature>
<feature type="transmembrane region" description="Helical" evidence="1">
    <location>
        <begin position="42"/>
        <end position="66"/>
    </location>
</feature>
<gene>
    <name evidence="3" type="primary">nad6</name>
</gene>
<sequence length="148" mass="16741">MFLSVTLFVLFLMLESSSSPFKISLMLAFVSTMCSAFLYFKSSSIFLCCSLVISFSSGMMILFSYCSMFSSCEYKNKAKLNLSPLILSLLMLSMLMVPQTTLFSSMEKLCSMVSVCLYMVFLMFIVIISMSAMNISFFNPTKKLMQSY</sequence>
<protein>
    <submittedName>
        <fullName evidence="3">NADH dehydrogenase subunit 6</fullName>
    </submittedName>
</protein>
<accession>A0A075X8K1</accession>
<keyword evidence="1" id="KW-0812">Transmembrane</keyword>
<feature type="chain" id="PRO_5001710869" evidence="2">
    <location>
        <begin position="19"/>
        <end position="148"/>
    </location>
</feature>
<geneLocation type="mitochondrion" evidence="3"/>
<evidence type="ECO:0000313" key="3">
    <source>
        <dbReference type="EMBL" id="AIH15205.1"/>
    </source>
</evidence>
<reference evidence="3" key="2">
    <citation type="submission" date="2014-06" db="EMBL/GenBank/DDBJ databases">
        <authorList>
            <person name="Gu X.-B."/>
            <person name="Liu G.-H."/>
            <person name="Zhu X.-Q."/>
        </authorList>
    </citation>
    <scope>NUCLEOTIDE SEQUENCE</scope>
</reference>
<keyword evidence="1" id="KW-0472">Membrane</keyword>
<feature type="transmembrane region" description="Helical" evidence="1">
    <location>
        <begin position="78"/>
        <end position="97"/>
    </location>
</feature>
<dbReference type="AlphaFoldDB" id="A0A075X8K1"/>
<feature type="signal peptide" evidence="2">
    <location>
        <begin position="1"/>
        <end position="18"/>
    </location>
</feature>
<keyword evidence="2" id="KW-0732">Signal</keyword>
<evidence type="ECO:0000256" key="1">
    <source>
        <dbReference type="SAM" id="Phobius"/>
    </source>
</evidence>
<reference evidence="3" key="1">
    <citation type="journal article" date="2014" name="Parasit. Vectors">
        <title>The complete mitochondrial genome of the scab mite Psoroptes cuniculi (Arthropoda: Arachnida) provides insights into Acari phylogeny.</title>
        <authorList>
            <person name="Gu X.B."/>
            <person name="Liu G.H."/>
            <person name="Song H.Q."/>
            <person name="Liu T.Y."/>
            <person name="Yang G.Y."/>
            <person name="Zhu X.Q."/>
        </authorList>
    </citation>
    <scope>NUCLEOTIDE SEQUENCE</scope>
</reference>
<organism evidence="3">
    <name type="scientific">Psoroptes ovis</name>
    <name type="common">Sheep scab mite</name>
    <dbReference type="NCBI Taxonomy" id="83912"/>
    <lineage>
        <taxon>Eukaryota</taxon>
        <taxon>Metazoa</taxon>
        <taxon>Ecdysozoa</taxon>
        <taxon>Arthropoda</taxon>
        <taxon>Chelicerata</taxon>
        <taxon>Arachnida</taxon>
        <taxon>Acari</taxon>
        <taxon>Acariformes</taxon>
        <taxon>Sarcoptiformes</taxon>
        <taxon>Astigmata</taxon>
        <taxon>Psoroptidia</taxon>
        <taxon>Sarcoptoidea</taxon>
        <taxon>Psoroptidae</taxon>
        <taxon>Psoroptes</taxon>
    </lineage>
</organism>
<proteinExistence type="predicted"/>
<evidence type="ECO:0000256" key="2">
    <source>
        <dbReference type="SAM" id="SignalP"/>
    </source>
</evidence>
<name>A0A075X8K1_PSOOV</name>
<keyword evidence="1" id="KW-1133">Transmembrane helix</keyword>
<keyword evidence="3" id="KW-0496">Mitochondrion</keyword>
<dbReference type="EMBL" id="KJ957822">
    <property type="protein sequence ID" value="AIH15205.1"/>
    <property type="molecule type" value="Genomic_DNA"/>
</dbReference>